<dbReference type="EMBL" id="BARW01006814">
    <property type="protein sequence ID" value="GAI81092.1"/>
    <property type="molecule type" value="Genomic_DNA"/>
</dbReference>
<sequence length="389" mass="44042">MEFEYCTRCHISTPGEFLSELAYSKNRSIRDVMKQAQQKQDSHLHQISAEHAAQRQREDAARLQQYESELRQLEENSAYNALDKIMQGNEVDKIAEWMLDDETRKNLEEKISALKWKPQDMSEDDVRQALEEYERQGYIEINEGNVRITSKGAKRLASNALQRILQSLGRKEVGAHSVDEMGFGSDVSAYTRHYEAGDDYYLVDIEETAINALERSGRLKLELDDFEVHEEVHQSRLCAGLIIDESGSMRSNHKLESAIDTALALSELIAREPEDSLRLFVFSDKVEEIPAWALVNDTLSSGSTDIRAALRAFRDSVRTETGDRQAYLITDTDPNTENGRFVGFEKAAAGVMEEALCYRQDGVGLNIIMMDETPHLKLLASALARKNLG</sequence>
<feature type="region of interest" description="Disordered" evidence="1">
    <location>
        <begin position="37"/>
        <end position="58"/>
    </location>
</feature>
<gene>
    <name evidence="2" type="ORF">S12H4_14298</name>
</gene>
<proteinExistence type="predicted"/>
<dbReference type="CDD" id="cd00198">
    <property type="entry name" value="vWFA"/>
    <property type="match status" value="1"/>
</dbReference>
<dbReference type="Gene3D" id="3.40.50.410">
    <property type="entry name" value="von Willebrand factor, type A domain"/>
    <property type="match status" value="1"/>
</dbReference>
<evidence type="ECO:0000313" key="2">
    <source>
        <dbReference type="EMBL" id="GAI81092.1"/>
    </source>
</evidence>
<reference evidence="2" key="1">
    <citation type="journal article" date="2014" name="Front. Microbiol.">
        <title>High frequency of phylogenetically diverse reductive dehalogenase-homologous genes in deep subseafloor sedimentary metagenomes.</title>
        <authorList>
            <person name="Kawai M."/>
            <person name="Futagami T."/>
            <person name="Toyoda A."/>
            <person name="Takaki Y."/>
            <person name="Nishi S."/>
            <person name="Hori S."/>
            <person name="Arai W."/>
            <person name="Tsubouchi T."/>
            <person name="Morono Y."/>
            <person name="Uchiyama I."/>
            <person name="Ito T."/>
            <person name="Fujiyama A."/>
            <person name="Inagaki F."/>
            <person name="Takami H."/>
        </authorList>
    </citation>
    <scope>NUCLEOTIDE SEQUENCE</scope>
    <source>
        <strain evidence="2">Expedition CK06-06</strain>
    </source>
</reference>
<protein>
    <submittedName>
        <fullName evidence="2">Uncharacterized protein</fullName>
    </submittedName>
</protein>
<name>X1RK05_9ZZZZ</name>
<feature type="non-terminal residue" evidence="2">
    <location>
        <position position="389"/>
    </location>
</feature>
<accession>X1RK05</accession>
<dbReference type="InterPro" id="IPR036465">
    <property type="entry name" value="vWFA_dom_sf"/>
</dbReference>
<dbReference type="AlphaFoldDB" id="X1RK05"/>
<dbReference type="SUPFAM" id="SSF53300">
    <property type="entry name" value="vWA-like"/>
    <property type="match status" value="1"/>
</dbReference>
<organism evidence="2">
    <name type="scientific">marine sediment metagenome</name>
    <dbReference type="NCBI Taxonomy" id="412755"/>
    <lineage>
        <taxon>unclassified sequences</taxon>
        <taxon>metagenomes</taxon>
        <taxon>ecological metagenomes</taxon>
    </lineage>
</organism>
<evidence type="ECO:0000256" key="1">
    <source>
        <dbReference type="SAM" id="MobiDB-lite"/>
    </source>
</evidence>
<comment type="caution">
    <text evidence="2">The sequence shown here is derived from an EMBL/GenBank/DDBJ whole genome shotgun (WGS) entry which is preliminary data.</text>
</comment>